<dbReference type="Gene3D" id="3.40.630.10">
    <property type="entry name" value="Zn peptidases"/>
    <property type="match status" value="1"/>
</dbReference>
<keyword evidence="3" id="KW-0378">Hydrolase</keyword>
<dbReference type="PANTHER" id="PTHR11014">
    <property type="entry name" value="PEPTIDASE M20 FAMILY MEMBER"/>
    <property type="match status" value="1"/>
</dbReference>
<dbReference type="AlphaFoldDB" id="A0A4Q9KKJ9"/>
<organism evidence="3 4">
    <name type="scientific">Propioniciclava tarda</name>
    <dbReference type="NCBI Taxonomy" id="433330"/>
    <lineage>
        <taxon>Bacteria</taxon>
        <taxon>Bacillati</taxon>
        <taxon>Actinomycetota</taxon>
        <taxon>Actinomycetes</taxon>
        <taxon>Propionibacteriales</taxon>
        <taxon>Propionibacteriaceae</taxon>
        <taxon>Propioniciclava</taxon>
    </lineage>
</organism>
<evidence type="ECO:0000313" key="4">
    <source>
        <dbReference type="Proteomes" id="UP000291933"/>
    </source>
</evidence>
<keyword evidence="1" id="KW-0479">Metal-binding</keyword>
<dbReference type="Gene3D" id="3.30.70.360">
    <property type="match status" value="1"/>
</dbReference>
<gene>
    <name evidence="3" type="ORF">ET996_08210</name>
</gene>
<dbReference type="EMBL" id="SDMR01000008">
    <property type="protein sequence ID" value="TBT94983.1"/>
    <property type="molecule type" value="Genomic_DNA"/>
</dbReference>
<dbReference type="RefSeq" id="WP_131172072.1">
    <property type="nucleotide sequence ID" value="NZ_FXTL01000007.1"/>
</dbReference>
<dbReference type="OrthoDB" id="9777385at2"/>
<keyword evidence="1" id="KW-0464">Manganese</keyword>
<evidence type="ECO:0000259" key="2">
    <source>
        <dbReference type="Pfam" id="PF07687"/>
    </source>
</evidence>
<feature type="domain" description="Peptidase M20 dimerisation" evidence="2">
    <location>
        <begin position="197"/>
        <end position="281"/>
    </location>
</feature>
<comment type="caution">
    <text evidence="3">The sequence shown here is derived from an EMBL/GenBank/DDBJ whole genome shotgun (WGS) entry which is preliminary data.</text>
</comment>
<dbReference type="CDD" id="cd03886">
    <property type="entry name" value="M20_Acy1"/>
    <property type="match status" value="1"/>
</dbReference>
<accession>A0A4Q9KKJ9</accession>
<dbReference type="GO" id="GO:0046872">
    <property type="term" value="F:metal ion binding"/>
    <property type="evidence" value="ECO:0007669"/>
    <property type="project" value="UniProtKB-KW"/>
</dbReference>
<dbReference type="GO" id="GO:0016787">
    <property type="term" value="F:hydrolase activity"/>
    <property type="evidence" value="ECO:0007669"/>
    <property type="project" value="UniProtKB-KW"/>
</dbReference>
<dbReference type="Pfam" id="PF07687">
    <property type="entry name" value="M20_dimer"/>
    <property type="match status" value="1"/>
</dbReference>
<dbReference type="PANTHER" id="PTHR11014:SF63">
    <property type="entry name" value="METALLOPEPTIDASE, PUTATIVE (AFU_ORTHOLOGUE AFUA_6G09600)-RELATED"/>
    <property type="match status" value="1"/>
</dbReference>
<comment type="cofactor">
    <cofactor evidence="1">
        <name>Mn(2+)</name>
        <dbReference type="ChEBI" id="CHEBI:29035"/>
    </cofactor>
    <text evidence="1">The Mn(2+) ion enhances activity.</text>
</comment>
<evidence type="ECO:0000256" key="1">
    <source>
        <dbReference type="PIRSR" id="PIRSR005962-1"/>
    </source>
</evidence>
<proteinExistence type="predicted"/>
<name>A0A4Q9KKJ9_PROTD</name>
<dbReference type="NCBIfam" id="TIGR01891">
    <property type="entry name" value="amidohydrolases"/>
    <property type="match status" value="1"/>
</dbReference>
<reference evidence="3 4" key="1">
    <citation type="submission" date="2019-01" db="EMBL/GenBank/DDBJ databases">
        <title>Lactibacter flavus gen. nov., sp. nov., a novel bacterium of the family Propionibacteriaceae isolated from raw milk and dairy products.</title>
        <authorList>
            <person name="Huptas C."/>
            <person name="Wenning M."/>
            <person name="Breitenwieser F."/>
            <person name="Doll E."/>
            <person name="Von Neubeck M."/>
            <person name="Busse H.-J."/>
            <person name="Scherer S."/>
        </authorList>
    </citation>
    <scope>NUCLEOTIDE SEQUENCE [LARGE SCALE GENOMIC DNA]</scope>
    <source>
        <strain evidence="3 4">DSM 22130</strain>
    </source>
</reference>
<dbReference type="Proteomes" id="UP000291933">
    <property type="component" value="Unassembled WGS sequence"/>
</dbReference>
<dbReference type="InterPro" id="IPR002933">
    <property type="entry name" value="Peptidase_M20"/>
</dbReference>
<evidence type="ECO:0000313" key="3">
    <source>
        <dbReference type="EMBL" id="TBT94983.1"/>
    </source>
</evidence>
<feature type="binding site" evidence="1">
    <location>
        <position position="144"/>
    </location>
    <ligand>
        <name>Mn(2+)</name>
        <dbReference type="ChEBI" id="CHEBI:29035"/>
        <label>2</label>
    </ligand>
</feature>
<keyword evidence="4" id="KW-1185">Reference proteome</keyword>
<feature type="binding site" evidence="1">
    <location>
        <position position="108"/>
    </location>
    <ligand>
        <name>Mn(2+)</name>
        <dbReference type="ChEBI" id="CHEBI:29035"/>
        <label>2</label>
    </ligand>
</feature>
<feature type="binding site" evidence="1">
    <location>
        <position position="110"/>
    </location>
    <ligand>
        <name>Mn(2+)</name>
        <dbReference type="ChEBI" id="CHEBI:29035"/>
        <label>2</label>
    </ligand>
</feature>
<dbReference type="InterPro" id="IPR017439">
    <property type="entry name" value="Amidohydrolase"/>
</dbReference>
<feature type="binding site" evidence="1">
    <location>
        <position position="173"/>
    </location>
    <ligand>
        <name>Mn(2+)</name>
        <dbReference type="ChEBI" id="CHEBI:29035"/>
        <label>1</label>
    </ligand>
</feature>
<protein>
    <submittedName>
        <fullName evidence="3">Amidohydrolase</fullName>
    </submittedName>
</protein>
<dbReference type="InterPro" id="IPR011650">
    <property type="entry name" value="Peptidase_M20_dimer"/>
</dbReference>
<dbReference type="SUPFAM" id="SSF55031">
    <property type="entry name" value="Bacterial exopeptidase dimerisation domain"/>
    <property type="match status" value="1"/>
</dbReference>
<dbReference type="SUPFAM" id="SSF53187">
    <property type="entry name" value="Zn-dependent exopeptidases"/>
    <property type="match status" value="1"/>
</dbReference>
<sequence>MIDAHALSLDVLDFVTELRHDLHAHPELGTDLPVTQRRVLDALAGLPLEITLGRQLTSVTAVLRGGKADADLARRPIILLRGDMDALPVRENTGQPFASTIDGRMHACGHDLHTATLAGAAKALCTIKDELPGDIVFMFQPAEEVLVSGAQLMIDEGVLDAAGRRVDRAFGLHATSAMIPTGHWWTRPGTIMAGTNNMLVDIIGRGGHGSTPWGSNDPVPVMAEIITSLQTVATRKFSVFDPVVITVGVATAGQAPNVIPERCHLEASVRTLSKESLATASIVFPQVVRQIADAHGCRAEVDWQPGFPPTVNDPDAAAFILAELSDLFGADRVASMDVPLMGSEDFSKVLDAVPGAFVFYSAVPPTARLEDATFNHSETATFDDSALAGAVAAFVRIATASLRELSTTRG</sequence>
<dbReference type="PIRSF" id="PIRSF005962">
    <property type="entry name" value="Pept_M20D_amidohydro"/>
    <property type="match status" value="1"/>
</dbReference>
<feature type="binding site" evidence="1">
    <location>
        <position position="376"/>
    </location>
    <ligand>
        <name>Mn(2+)</name>
        <dbReference type="ChEBI" id="CHEBI:29035"/>
        <label>2</label>
    </ligand>
</feature>
<dbReference type="InterPro" id="IPR036264">
    <property type="entry name" value="Bact_exopeptidase_dim_dom"/>
</dbReference>
<dbReference type="Pfam" id="PF01546">
    <property type="entry name" value="Peptidase_M20"/>
    <property type="match status" value="1"/>
</dbReference>